<dbReference type="CDD" id="cd01559">
    <property type="entry name" value="ADCL_like"/>
    <property type="match status" value="1"/>
</dbReference>
<keyword evidence="12" id="KW-1185">Reference proteome</keyword>
<gene>
    <name evidence="11" type="primary">pabC</name>
    <name evidence="11" type="ORF">QEZ41_06560</name>
</gene>
<organism evidence="11 12">
    <name type="scientific">Thiopseudomonas acetoxidans</name>
    <dbReference type="NCBI Taxonomy" id="3041622"/>
    <lineage>
        <taxon>Bacteria</taxon>
        <taxon>Pseudomonadati</taxon>
        <taxon>Pseudomonadota</taxon>
        <taxon>Gammaproteobacteria</taxon>
        <taxon>Pseudomonadales</taxon>
        <taxon>Pseudomonadaceae</taxon>
        <taxon>Thiopseudomonas</taxon>
    </lineage>
</organism>
<dbReference type="InterPro" id="IPR036038">
    <property type="entry name" value="Aminotransferase-like"/>
</dbReference>
<evidence type="ECO:0000256" key="10">
    <source>
        <dbReference type="NCBIfam" id="TIGR03461"/>
    </source>
</evidence>
<dbReference type="EC" id="4.1.3.38" evidence="8 10"/>
<dbReference type="NCBIfam" id="NF004761">
    <property type="entry name" value="PRK06092.1"/>
    <property type="match status" value="1"/>
</dbReference>
<dbReference type="GO" id="GO:0008696">
    <property type="term" value="F:4-amino-4-deoxychorismate lyase activity"/>
    <property type="evidence" value="ECO:0007669"/>
    <property type="project" value="UniProtKB-EC"/>
</dbReference>
<dbReference type="NCBIfam" id="TIGR03461">
    <property type="entry name" value="pabC_Proteo"/>
    <property type="match status" value="1"/>
</dbReference>
<evidence type="ECO:0000313" key="11">
    <source>
        <dbReference type="EMBL" id="MDM7857938.1"/>
    </source>
</evidence>
<dbReference type="RefSeq" id="WP_289410593.1">
    <property type="nucleotide sequence ID" value="NZ_JAUCDY010000006.1"/>
</dbReference>
<evidence type="ECO:0000256" key="7">
    <source>
        <dbReference type="ARBA" id="ARBA00035633"/>
    </source>
</evidence>
<comment type="caution">
    <text evidence="11">The sequence shown here is derived from an EMBL/GenBank/DDBJ whole genome shotgun (WGS) entry which is preliminary data.</text>
</comment>
<keyword evidence="4" id="KW-0663">Pyridoxal phosphate</keyword>
<dbReference type="SUPFAM" id="SSF56752">
    <property type="entry name" value="D-aminoacid aminotransferase-like PLP-dependent enzymes"/>
    <property type="match status" value="1"/>
</dbReference>
<dbReference type="InterPro" id="IPR050571">
    <property type="entry name" value="Class-IV_PLP-Dep_Aminotrnsfr"/>
</dbReference>
<evidence type="ECO:0000256" key="6">
    <source>
        <dbReference type="ARBA" id="ARBA00023239"/>
    </source>
</evidence>
<dbReference type="InterPro" id="IPR017824">
    <property type="entry name" value="Aminodeoxychorismate_lyase_IV"/>
</dbReference>
<keyword evidence="5" id="KW-0289">Folate biosynthesis</keyword>
<comment type="catalytic activity">
    <reaction evidence="9">
        <text>4-amino-4-deoxychorismate = 4-aminobenzoate + pyruvate + H(+)</text>
        <dbReference type="Rhea" id="RHEA:16201"/>
        <dbReference type="ChEBI" id="CHEBI:15361"/>
        <dbReference type="ChEBI" id="CHEBI:15378"/>
        <dbReference type="ChEBI" id="CHEBI:17836"/>
        <dbReference type="ChEBI" id="CHEBI:58406"/>
        <dbReference type="EC" id="4.1.3.38"/>
    </reaction>
</comment>
<evidence type="ECO:0000256" key="9">
    <source>
        <dbReference type="ARBA" id="ARBA00049529"/>
    </source>
</evidence>
<comment type="similarity">
    <text evidence="2">Belongs to the class-IV pyridoxal-phosphate-dependent aminotransferase family.</text>
</comment>
<sequence>MITWVNGQPTTTISVADRGLAYGDGLFETMRVQQGQPLRLELHLARLQLGCQRLKINLDFAQVSQEIHSFCAQAVNAVCKLIVTRGVGQRGYGIPEKVQPQRILQLSSMPHWPTENTQGVRLYNCQTPLAIQPLLAGIKHLNRLEQVLARAEWQDASYAEGLMLDTEGHITDCVFSNIFFVRDGRLLTPSLANCGVAGVMRAWIMQQAQQLGIDCQETQIKVTQLAGMDEVFTSNSLYGIWPVVSYQNYRWSVGSIARRLQQRLTD</sequence>
<dbReference type="Proteomes" id="UP001241056">
    <property type="component" value="Unassembled WGS sequence"/>
</dbReference>
<proteinExistence type="inferred from homology"/>
<accession>A0ABT7SP19</accession>
<protein>
    <recommendedName>
        <fullName evidence="8 10">Aminodeoxychorismate lyase</fullName>
        <ecNumber evidence="8 10">4.1.3.38</ecNumber>
    </recommendedName>
</protein>
<dbReference type="PANTHER" id="PTHR42743">
    <property type="entry name" value="AMINO-ACID AMINOTRANSFERASE"/>
    <property type="match status" value="1"/>
</dbReference>
<dbReference type="InterPro" id="IPR001544">
    <property type="entry name" value="Aminotrans_IV"/>
</dbReference>
<comment type="subunit">
    <text evidence="3">Homodimer.</text>
</comment>
<dbReference type="EMBL" id="JAUCDY010000006">
    <property type="protein sequence ID" value="MDM7857938.1"/>
    <property type="molecule type" value="Genomic_DNA"/>
</dbReference>
<reference evidence="11 12" key="1">
    <citation type="submission" date="2023-06" db="EMBL/GenBank/DDBJ databases">
        <title>Thiopseudomonas sp. CY1220 draft genome sequence.</title>
        <authorList>
            <person name="Zhao G."/>
            <person name="An M."/>
        </authorList>
    </citation>
    <scope>NUCLEOTIDE SEQUENCE [LARGE SCALE GENOMIC DNA]</scope>
    <source>
        <strain evidence="11 12">CY1220</strain>
    </source>
</reference>
<name>A0ABT7SP19_9GAMM</name>
<dbReference type="Gene3D" id="3.20.10.10">
    <property type="entry name" value="D-amino Acid Aminotransferase, subunit A, domain 2"/>
    <property type="match status" value="1"/>
</dbReference>
<dbReference type="InterPro" id="IPR043132">
    <property type="entry name" value="BCAT-like_C"/>
</dbReference>
<dbReference type="Gene3D" id="3.30.470.10">
    <property type="match status" value="1"/>
</dbReference>
<evidence type="ECO:0000256" key="3">
    <source>
        <dbReference type="ARBA" id="ARBA00011738"/>
    </source>
</evidence>
<evidence type="ECO:0000256" key="2">
    <source>
        <dbReference type="ARBA" id="ARBA00009320"/>
    </source>
</evidence>
<evidence type="ECO:0000256" key="1">
    <source>
        <dbReference type="ARBA" id="ARBA00001933"/>
    </source>
</evidence>
<keyword evidence="6 11" id="KW-0456">Lyase</keyword>
<dbReference type="Pfam" id="PF01063">
    <property type="entry name" value="Aminotran_4"/>
    <property type="match status" value="1"/>
</dbReference>
<dbReference type="PANTHER" id="PTHR42743:SF2">
    <property type="entry name" value="AMINODEOXYCHORISMATE LYASE"/>
    <property type="match status" value="1"/>
</dbReference>
<comment type="pathway">
    <text evidence="7">Cofactor biosynthesis; tetrahydrofolate biosynthesis; 4-aminobenzoate from chorismate: step 2/2.</text>
</comment>
<comment type="cofactor">
    <cofactor evidence="1">
        <name>pyridoxal 5'-phosphate</name>
        <dbReference type="ChEBI" id="CHEBI:597326"/>
    </cofactor>
</comment>
<evidence type="ECO:0000256" key="4">
    <source>
        <dbReference type="ARBA" id="ARBA00022898"/>
    </source>
</evidence>
<evidence type="ECO:0000313" key="12">
    <source>
        <dbReference type="Proteomes" id="UP001241056"/>
    </source>
</evidence>
<evidence type="ECO:0000256" key="5">
    <source>
        <dbReference type="ARBA" id="ARBA00022909"/>
    </source>
</evidence>
<dbReference type="InterPro" id="IPR043131">
    <property type="entry name" value="BCAT-like_N"/>
</dbReference>
<evidence type="ECO:0000256" key="8">
    <source>
        <dbReference type="ARBA" id="ARBA00035676"/>
    </source>
</evidence>